<dbReference type="OrthoDB" id="9782200at2"/>
<dbReference type="AlphaFoldDB" id="A0A198FHI9"/>
<keyword evidence="2 7" id="KW-0719">Serine esterase</keyword>
<dbReference type="EC" id="3.1.2.12" evidence="5 7"/>
<feature type="active site" description="Charge relay system" evidence="6">
    <location>
        <position position="145"/>
    </location>
</feature>
<dbReference type="Pfam" id="PF00756">
    <property type="entry name" value="Esterase"/>
    <property type="match status" value="1"/>
</dbReference>
<accession>A0A198FHI9</accession>
<dbReference type="STRING" id="1354337.M983_2585"/>
<protein>
    <recommendedName>
        <fullName evidence="5 7">S-formylglutathione hydrolase</fullName>
        <ecNumber evidence="5 7">3.1.2.12</ecNumber>
    </recommendedName>
</protein>
<dbReference type="Gene3D" id="3.40.50.1820">
    <property type="entry name" value="alpha/beta hydrolase"/>
    <property type="match status" value="1"/>
</dbReference>
<evidence type="ECO:0000313" key="9">
    <source>
        <dbReference type="Proteomes" id="UP000094023"/>
    </source>
</evidence>
<comment type="function">
    <text evidence="7">Serine hydrolase involved in the detoxification of formaldehyde.</text>
</comment>
<comment type="caution">
    <text evidence="8">The sequence shown here is derived from an EMBL/GenBank/DDBJ whole genome shotgun (WGS) entry which is preliminary data.</text>
</comment>
<dbReference type="SUPFAM" id="SSF53474">
    <property type="entry name" value="alpha/beta-Hydrolases"/>
    <property type="match status" value="1"/>
</dbReference>
<dbReference type="Proteomes" id="UP000094023">
    <property type="component" value="Unassembled WGS sequence"/>
</dbReference>
<dbReference type="PANTHER" id="PTHR10061:SF0">
    <property type="entry name" value="S-FORMYLGLUTATHIONE HYDROLASE"/>
    <property type="match status" value="1"/>
</dbReference>
<evidence type="ECO:0000256" key="2">
    <source>
        <dbReference type="ARBA" id="ARBA00022487"/>
    </source>
</evidence>
<dbReference type="EMBL" id="LXEN01000125">
    <property type="protein sequence ID" value="OAT24353.1"/>
    <property type="molecule type" value="Genomic_DNA"/>
</dbReference>
<dbReference type="GO" id="GO:0018738">
    <property type="term" value="F:S-formylglutathione hydrolase activity"/>
    <property type="evidence" value="ECO:0007669"/>
    <property type="project" value="UniProtKB-UniRule"/>
</dbReference>
<evidence type="ECO:0000256" key="1">
    <source>
        <dbReference type="ARBA" id="ARBA00005622"/>
    </source>
</evidence>
<comment type="similarity">
    <text evidence="1 7">Belongs to the esterase D family.</text>
</comment>
<name>A0A198FHI9_9GAMM</name>
<dbReference type="PANTHER" id="PTHR10061">
    <property type="entry name" value="S-FORMYLGLUTATHIONE HYDROLASE"/>
    <property type="match status" value="1"/>
</dbReference>
<evidence type="ECO:0000256" key="4">
    <source>
        <dbReference type="ARBA" id="ARBA00047590"/>
    </source>
</evidence>
<feature type="active site" description="Charge relay system" evidence="6">
    <location>
        <position position="221"/>
    </location>
</feature>
<dbReference type="FunFam" id="3.40.50.1820:FF:000002">
    <property type="entry name" value="S-formylglutathione hydrolase"/>
    <property type="match status" value="1"/>
</dbReference>
<evidence type="ECO:0000256" key="3">
    <source>
        <dbReference type="ARBA" id="ARBA00022801"/>
    </source>
</evidence>
<dbReference type="GO" id="GO:0052689">
    <property type="term" value="F:carboxylic ester hydrolase activity"/>
    <property type="evidence" value="ECO:0007669"/>
    <property type="project" value="UniProtKB-KW"/>
</dbReference>
<evidence type="ECO:0000256" key="7">
    <source>
        <dbReference type="RuleBase" id="RU363068"/>
    </source>
</evidence>
<sequence length="276" mass="31198">MERIERHACFGGWQEVYKHHSDTLNCQMNIAVYLPQLEAAKKYPVLYWLSGLTCNEQNFITKAGAQQFAAKHNVVLVIPDTSPRGEDIADDNTYDLGQGAGFYLNATQAPWSTHYKMYDYIVNELPSLIESHFPVNDKRAISGHSMGGHGALMIALRNSARYCSVSAFSPIVAPSQVPWGQKAFRAYLGANTEDWKQYDTIELLKEAKNVLPIRIDVGLSDPFYQEQLKPELFAEVCDKNQLSYALNLHQGYDHSYYFVSSFIGEHIAFHAKHLNA</sequence>
<evidence type="ECO:0000313" key="8">
    <source>
        <dbReference type="EMBL" id="OAT24353.1"/>
    </source>
</evidence>
<keyword evidence="9" id="KW-1185">Reference proteome</keyword>
<feature type="active site" description="Charge relay system" evidence="6">
    <location>
        <position position="254"/>
    </location>
</feature>
<keyword evidence="3 7" id="KW-0378">Hydrolase</keyword>
<dbReference type="InterPro" id="IPR029058">
    <property type="entry name" value="AB_hydrolase_fold"/>
</dbReference>
<evidence type="ECO:0000256" key="5">
    <source>
        <dbReference type="NCBIfam" id="TIGR02821"/>
    </source>
</evidence>
<gene>
    <name evidence="8" type="ORF">M983_2585</name>
</gene>
<evidence type="ECO:0000256" key="6">
    <source>
        <dbReference type="PIRSR" id="PIRSR614186-1"/>
    </source>
</evidence>
<reference evidence="8 9" key="1">
    <citation type="submission" date="2016-04" db="EMBL/GenBank/DDBJ databases">
        <title>ATOL: Assembling a taxonomically balanced genome-scale reconstruction of the evolutionary history of the Enterobacteriaceae.</title>
        <authorList>
            <person name="Plunkett G.III."/>
            <person name="Neeno-Eckwall E.C."/>
            <person name="Glasner J.D."/>
            <person name="Perna N.T."/>
        </authorList>
    </citation>
    <scope>NUCLEOTIDE SEQUENCE [LARGE SCALE GENOMIC DNA]</scope>
    <source>
        <strain evidence="8 9">ATCC 19692</strain>
    </source>
</reference>
<dbReference type="PATRIC" id="fig|1354337.4.peg.2655"/>
<dbReference type="InterPro" id="IPR000801">
    <property type="entry name" value="Esterase-like"/>
</dbReference>
<dbReference type="NCBIfam" id="TIGR02821">
    <property type="entry name" value="fghA_ester_D"/>
    <property type="match status" value="1"/>
</dbReference>
<organism evidence="8 9">
    <name type="scientific">Proteus myxofaciens ATCC 19692</name>
    <dbReference type="NCBI Taxonomy" id="1354337"/>
    <lineage>
        <taxon>Bacteria</taxon>
        <taxon>Pseudomonadati</taxon>
        <taxon>Pseudomonadota</taxon>
        <taxon>Gammaproteobacteria</taxon>
        <taxon>Enterobacterales</taxon>
        <taxon>Morganellaceae</taxon>
        <taxon>Proteus</taxon>
    </lineage>
</organism>
<dbReference type="GO" id="GO:0046294">
    <property type="term" value="P:formaldehyde catabolic process"/>
    <property type="evidence" value="ECO:0007669"/>
    <property type="project" value="InterPro"/>
</dbReference>
<dbReference type="RefSeq" id="WP_066751661.1">
    <property type="nucleotide sequence ID" value="NZ_LXEN01000125.1"/>
</dbReference>
<proteinExistence type="inferred from homology"/>
<dbReference type="InterPro" id="IPR014186">
    <property type="entry name" value="S-formylglutathione_hydrol"/>
</dbReference>
<dbReference type="GO" id="GO:0005829">
    <property type="term" value="C:cytosol"/>
    <property type="evidence" value="ECO:0007669"/>
    <property type="project" value="TreeGrafter"/>
</dbReference>
<comment type="catalytic activity">
    <reaction evidence="4 7">
        <text>S-formylglutathione + H2O = formate + glutathione + H(+)</text>
        <dbReference type="Rhea" id="RHEA:14961"/>
        <dbReference type="ChEBI" id="CHEBI:15377"/>
        <dbReference type="ChEBI" id="CHEBI:15378"/>
        <dbReference type="ChEBI" id="CHEBI:15740"/>
        <dbReference type="ChEBI" id="CHEBI:57688"/>
        <dbReference type="ChEBI" id="CHEBI:57925"/>
        <dbReference type="EC" id="3.1.2.12"/>
    </reaction>
</comment>